<dbReference type="OrthoDB" id="10623427at2759"/>
<comment type="caution">
    <text evidence="1">The sequence shown here is derived from an EMBL/GenBank/DDBJ whole genome shotgun (WGS) entry which is preliminary data.</text>
</comment>
<reference evidence="1 2" key="2">
    <citation type="journal article" date="2014" name="BMC Genomics">
        <title>An improved genome of the model marine alga Ostreococcus tauri unfolds by assessing Illumina de novo assemblies.</title>
        <authorList>
            <person name="Blanc-Mathieu R."/>
            <person name="Verhelst B."/>
            <person name="Derelle E."/>
            <person name="Rombauts S."/>
            <person name="Bouget F.Y."/>
            <person name="Carre I."/>
            <person name="Chateau A."/>
            <person name="Eyre-Walker A."/>
            <person name="Grimsley N."/>
            <person name="Moreau H."/>
            <person name="Piegu B."/>
            <person name="Rivals E."/>
            <person name="Schackwitz W."/>
            <person name="Van de Peer Y."/>
            <person name="Piganeau G."/>
        </authorList>
    </citation>
    <scope>NUCLEOTIDE SEQUENCE [LARGE SCALE GENOMIC DNA]</scope>
    <source>
        <strain evidence="2">OTTH 0595 / CCAP 157/2 / RCC745</strain>
    </source>
</reference>
<gene>
    <name evidence="1" type="ORF">OT_ostta02g04410</name>
</gene>
<protein>
    <submittedName>
        <fullName evidence="1">Unnamed product</fullName>
    </submittedName>
</protein>
<dbReference type="InParanoid" id="A0A090MC94"/>
<organism evidence="1 2">
    <name type="scientific">Ostreococcus tauri</name>
    <name type="common">Marine green alga</name>
    <dbReference type="NCBI Taxonomy" id="70448"/>
    <lineage>
        <taxon>Eukaryota</taxon>
        <taxon>Viridiplantae</taxon>
        <taxon>Chlorophyta</taxon>
        <taxon>Mamiellophyceae</taxon>
        <taxon>Mamiellales</taxon>
        <taxon>Bathycoccaceae</taxon>
        <taxon>Ostreococcus</taxon>
    </lineage>
</organism>
<dbReference type="AlphaFoldDB" id="A0A090MC94"/>
<evidence type="ECO:0000313" key="2">
    <source>
        <dbReference type="Proteomes" id="UP000009170"/>
    </source>
</evidence>
<dbReference type="EMBL" id="CAID01000002">
    <property type="protein sequence ID" value="CEG01199.1"/>
    <property type="molecule type" value="Genomic_DNA"/>
</dbReference>
<evidence type="ECO:0000313" key="1">
    <source>
        <dbReference type="EMBL" id="CEG01199.1"/>
    </source>
</evidence>
<name>A0A090MC94_OSTTA</name>
<keyword evidence="2" id="KW-1185">Reference proteome</keyword>
<proteinExistence type="predicted"/>
<dbReference type="RefSeq" id="XP_022840837.1">
    <property type="nucleotide sequence ID" value="XM_022985156.1"/>
</dbReference>
<dbReference type="KEGG" id="ota:OT_ostta02g04410"/>
<accession>A0A090MC94</accession>
<dbReference type="Proteomes" id="UP000009170">
    <property type="component" value="Unassembled WGS sequence"/>
</dbReference>
<reference evidence="2" key="1">
    <citation type="journal article" date="2006" name="Proc. Natl. Acad. Sci. U.S.A.">
        <title>Genome analysis of the smallest free-living eukaryote Ostreococcus tauri unveils many unique features.</title>
        <authorList>
            <person name="Derelle E."/>
            <person name="Ferraz C."/>
            <person name="Rombauts S."/>
            <person name="Rouze P."/>
            <person name="Worden A.Z."/>
            <person name="Robbens S."/>
            <person name="Partensky F."/>
            <person name="Degroeve S."/>
            <person name="Echeynie S."/>
            <person name="Cooke R."/>
            <person name="Saeys Y."/>
            <person name="Wuyts J."/>
            <person name="Jabbari K."/>
            <person name="Bowler C."/>
            <person name="Panaud O."/>
            <person name="Piegu B."/>
            <person name="Ball S.G."/>
            <person name="Ral J.-P."/>
            <person name="Bouget F.-Y."/>
            <person name="Piganeau G."/>
            <person name="De Baets B."/>
            <person name="Picard A."/>
            <person name="Delseny M."/>
            <person name="Demaille J."/>
            <person name="Van de Peer Y."/>
            <person name="Moreau H."/>
        </authorList>
    </citation>
    <scope>NUCLEOTIDE SEQUENCE [LARGE SCALE GENOMIC DNA]</scope>
    <source>
        <strain evidence="2">OTTH 0595 / CCAP 157/2 / RCC745</strain>
    </source>
</reference>
<sequence>MKAFAAELRAESWGRRTPPIRFVVSVLSGGENKGDGLSVEPWRFYKSSRFLRSSTTTLRLFFSAFARLTDFFIFACADDVIDQSSRCVLDNYDSRGLIRLRPHVLLSRRSKVQPIASAWVSRGLPFHSSLLNRRRDISLFFVLARPCIGGDSKNLMLIIYEA</sequence>
<dbReference type="GeneID" id="34945630"/>